<gene>
    <name evidence="3" type="ORF">D3H65_06950</name>
</gene>
<dbReference type="InterPro" id="IPR002347">
    <property type="entry name" value="SDR_fam"/>
</dbReference>
<evidence type="ECO:0000313" key="4">
    <source>
        <dbReference type="Proteomes" id="UP000263900"/>
    </source>
</evidence>
<evidence type="ECO:0000313" key="3">
    <source>
        <dbReference type="EMBL" id="AXY73729.1"/>
    </source>
</evidence>
<comment type="similarity">
    <text evidence="1">Belongs to the short-chain dehydrogenases/reductases (SDR) family.</text>
</comment>
<dbReference type="GO" id="GO:0016491">
    <property type="term" value="F:oxidoreductase activity"/>
    <property type="evidence" value="ECO:0007669"/>
    <property type="project" value="UniProtKB-KW"/>
</dbReference>
<dbReference type="KEGG" id="pseg:D3H65_06950"/>
<dbReference type="PRINTS" id="PR00081">
    <property type="entry name" value="GDHRDH"/>
</dbReference>
<sequence>MDKQQNKHGLQDARVVILGGTSGLGLATAIAAAEQGARVVVASSNQQRVNKALQELPAGSEGHVVNLADEVMIRQFFSRTGQFDHLVYTAGENISLAMLAATNIPQARDYFTLRYWGAFAAVKYAAPLINAGGSICLTGGIASLRPGAGWSLGASICGAMEGFMRAMAVELAPIRVNLVSPGVVRTNLWDSLSAEDRDQLYTSVGNRLPVKRVGEAADIAKAFVYLMQQAFCTGQSLVVDGGTVLV</sequence>
<dbReference type="Proteomes" id="UP000263900">
    <property type="component" value="Chromosome"/>
</dbReference>
<dbReference type="Gene3D" id="3.40.50.720">
    <property type="entry name" value="NAD(P)-binding Rossmann-like Domain"/>
    <property type="match status" value="1"/>
</dbReference>
<proteinExistence type="inferred from homology"/>
<dbReference type="AlphaFoldDB" id="A0A3B7MKE0"/>
<dbReference type="SUPFAM" id="SSF51735">
    <property type="entry name" value="NAD(P)-binding Rossmann-fold domains"/>
    <property type="match status" value="1"/>
</dbReference>
<name>A0A3B7MKE0_9BACT</name>
<evidence type="ECO:0000256" key="2">
    <source>
        <dbReference type="ARBA" id="ARBA00023002"/>
    </source>
</evidence>
<dbReference type="Pfam" id="PF13561">
    <property type="entry name" value="adh_short_C2"/>
    <property type="match status" value="1"/>
</dbReference>
<evidence type="ECO:0000256" key="1">
    <source>
        <dbReference type="ARBA" id="ARBA00006484"/>
    </source>
</evidence>
<protein>
    <submittedName>
        <fullName evidence="3">SDR family oxidoreductase</fullName>
    </submittedName>
</protein>
<dbReference type="PANTHER" id="PTHR43477">
    <property type="entry name" value="DIHYDROANTICAPSIN 7-DEHYDROGENASE"/>
    <property type="match status" value="1"/>
</dbReference>
<dbReference type="InterPro" id="IPR051122">
    <property type="entry name" value="SDR_DHRS6-like"/>
</dbReference>
<dbReference type="PANTHER" id="PTHR43477:SF1">
    <property type="entry name" value="DIHYDROANTICAPSIN 7-DEHYDROGENASE"/>
    <property type="match status" value="1"/>
</dbReference>
<dbReference type="OrthoDB" id="9806974at2"/>
<dbReference type="RefSeq" id="WP_119049564.1">
    <property type="nucleotide sequence ID" value="NZ_CP032157.1"/>
</dbReference>
<reference evidence="3 4" key="1">
    <citation type="submission" date="2018-09" db="EMBL/GenBank/DDBJ databases">
        <title>Genome sequencing of strain 6GH32-13.</title>
        <authorList>
            <person name="Weon H.-Y."/>
            <person name="Heo J."/>
            <person name="Kwon S.-W."/>
        </authorList>
    </citation>
    <scope>NUCLEOTIDE SEQUENCE [LARGE SCALE GENOMIC DNA]</scope>
    <source>
        <strain evidence="3 4">5GH32-13</strain>
    </source>
</reference>
<dbReference type="EMBL" id="CP032157">
    <property type="protein sequence ID" value="AXY73729.1"/>
    <property type="molecule type" value="Genomic_DNA"/>
</dbReference>
<organism evidence="3 4">
    <name type="scientific">Paraflavitalea soli</name>
    <dbReference type="NCBI Taxonomy" id="2315862"/>
    <lineage>
        <taxon>Bacteria</taxon>
        <taxon>Pseudomonadati</taxon>
        <taxon>Bacteroidota</taxon>
        <taxon>Chitinophagia</taxon>
        <taxon>Chitinophagales</taxon>
        <taxon>Chitinophagaceae</taxon>
        <taxon>Paraflavitalea</taxon>
    </lineage>
</organism>
<dbReference type="InterPro" id="IPR036291">
    <property type="entry name" value="NAD(P)-bd_dom_sf"/>
</dbReference>
<accession>A0A3B7MKE0</accession>
<keyword evidence="4" id="KW-1185">Reference proteome</keyword>
<keyword evidence="2" id="KW-0560">Oxidoreductase</keyword>